<gene>
    <name evidence="4" type="ORF">Sipo8835_23960</name>
</gene>
<dbReference type="PANTHER" id="PTHR43775">
    <property type="entry name" value="FATTY ACID SYNTHASE"/>
    <property type="match status" value="1"/>
</dbReference>
<dbReference type="InterPro" id="IPR050091">
    <property type="entry name" value="PKS_NRPS_Biosynth_Enz"/>
</dbReference>
<dbReference type="Gene3D" id="3.40.50.720">
    <property type="entry name" value="NAD(P)-binding Rossmann-like Domain"/>
    <property type="match status" value="1"/>
</dbReference>
<feature type="non-terminal residue" evidence="4">
    <location>
        <position position="231"/>
    </location>
</feature>
<dbReference type="Gene3D" id="3.40.50.11460">
    <property type="match status" value="1"/>
</dbReference>
<dbReference type="Pfam" id="PF08659">
    <property type="entry name" value="KR"/>
    <property type="match status" value="1"/>
</dbReference>
<dbReference type="EMBL" id="SPAZ01000196">
    <property type="protein sequence ID" value="TQE30157.1"/>
    <property type="molecule type" value="Genomic_DNA"/>
</dbReference>
<feature type="non-terminal residue" evidence="4">
    <location>
        <position position="1"/>
    </location>
</feature>
<dbReference type="InterPro" id="IPR036291">
    <property type="entry name" value="NAD(P)-bd_dom_sf"/>
</dbReference>
<evidence type="ECO:0000259" key="3">
    <source>
        <dbReference type="Pfam" id="PF08659"/>
    </source>
</evidence>
<dbReference type="GO" id="GO:0006633">
    <property type="term" value="P:fatty acid biosynthetic process"/>
    <property type="evidence" value="ECO:0007669"/>
    <property type="project" value="TreeGrafter"/>
</dbReference>
<sequence>VITLPVWDDETATGVPAAVAATLTLVQALGDAGIQALLWCVTRGAVSAGGSDRVATAAQAGLWGLGRVVALEQPERWGGLVDLPAATAGAAGTPEAGSALAAGRLTGTLAERLTGILAGAAAAEDQLAVRAAGVFARRLVAAPPVTTPESAWRTDGTVLVTGGTGGLGSEVARWLAGEGVEHLLLLSRRGPGSPGAAELIEELAALGCRATVVACDVSDRVALAEVLAQIP</sequence>
<evidence type="ECO:0000313" key="5">
    <source>
        <dbReference type="Proteomes" id="UP000318720"/>
    </source>
</evidence>
<dbReference type="InterPro" id="IPR013968">
    <property type="entry name" value="PKS_KR"/>
</dbReference>
<evidence type="ECO:0000256" key="1">
    <source>
        <dbReference type="ARBA" id="ARBA00022679"/>
    </source>
</evidence>
<evidence type="ECO:0000313" key="4">
    <source>
        <dbReference type="EMBL" id="TQE30157.1"/>
    </source>
</evidence>
<dbReference type="GO" id="GO:0004312">
    <property type="term" value="F:fatty acid synthase activity"/>
    <property type="evidence" value="ECO:0007669"/>
    <property type="project" value="TreeGrafter"/>
</dbReference>
<accession>A0AAE9AYW8</accession>
<dbReference type="RefSeq" id="WP_141583656.1">
    <property type="nucleotide sequence ID" value="NZ_SPAY01000242.1"/>
</dbReference>
<keyword evidence="1" id="KW-0808">Transferase</keyword>
<name>A0AAE9AYW8_9ACTN</name>
<proteinExistence type="predicted"/>
<reference evidence="4 5" key="1">
    <citation type="submission" date="2019-03" db="EMBL/GenBank/DDBJ databases">
        <title>Comparative genomic analyses of the sweetpotato soil rot pathogen, Streptomyces ipomoeae.</title>
        <authorList>
            <person name="Ruschel Soares N."/>
            <person name="Badger J.H."/>
            <person name="Huguet-Tapia J.C."/>
            <person name="Clark C.A."/>
            <person name="Pettis G.S."/>
        </authorList>
    </citation>
    <scope>NUCLEOTIDE SEQUENCE [LARGE SCALE GENOMIC DNA]</scope>
    <source>
        <strain evidence="4 5">88-35</strain>
    </source>
</reference>
<keyword evidence="2" id="KW-0511">Multifunctional enzyme</keyword>
<dbReference type="AlphaFoldDB" id="A0AAE9AYW8"/>
<dbReference type="SUPFAM" id="SSF51735">
    <property type="entry name" value="NAD(P)-binding Rossmann-fold domains"/>
    <property type="match status" value="2"/>
</dbReference>
<evidence type="ECO:0000256" key="2">
    <source>
        <dbReference type="ARBA" id="ARBA00023268"/>
    </source>
</evidence>
<comment type="caution">
    <text evidence="4">The sequence shown here is derived from an EMBL/GenBank/DDBJ whole genome shotgun (WGS) entry which is preliminary data.</text>
</comment>
<protein>
    <submittedName>
        <fullName evidence="4">SDR family NAD(P)-dependent oxidoreductase</fullName>
    </submittedName>
</protein>
<dbReference type="PANTHER" id="PTHR43775:SF51">
    <property type="entry name" value="INACTIVE PHENOLPHTHIOCEROL SYNTHESIS POLYKETIDE SYNTHASE TYPE I PKS1-RELATED"/>
    <property type="match status" value="1"/>
</dbReference>
<organism evidence="4 5">
    <name type="scientific">Streptomyces ipomoeae</name>
    <dbReference type="NCBI Taxonomy" id="103232"/>
    <lineage>
        <taxon>Bacteria</taxon>
        <taxon>Bacillati</taxon>
        <taxon>Actinomycetota</taxon>
        <taxon>Actinomycetes</taxon>
        <taxon>Kitasatosporales</taxon>
        <taxon>Streptomycetaceae</taxon>
        <taxon>Streptomyces</taxon>
    </lineage>
</organism>
<dbReference type="Proteomes" id="UP000318720">
    <property type="component" value="Unassembled WGS sequence"/>
</dbReference>
<feature type="domain" description="Ketoreductase (KR)" evidence="3">
    <location>
        <begin position="156"/>
        <end position="230"/>
    </location>
</feature>